<comment type="caution">
    <text evidence="2">The sequence shown here is derived from an EMBL/GenBank/DDBJ whole genome shotgun (WGS) entry which is preliminary data.</text>
</comment>
<sequence length="126" mass="13982">MEQRRKGRRRFFSPFGTASRREEEEDGILCTGDSPALTAIAATACPHRRRYCWGGVRLVALATKGPPAAWLAAATPSSLGRRRCCLPPALPPFLSRRRPYSCSLPSAQAKQGREKKKKWQVSSPFP</sequence>
<name>A0A843XH69_COLES</name>
<dbReference type="EMBL" id="NMUH01008202">
    <property type="protein sequence ID" value="MQM18447.1"/>
    <property type="molecule type" value="Genomic_DNA"/>
</dbReference>
<feature type="compositionally biased region" description="Basic residues" evidence="1">
    <location>
        <begin position="1"/>
        <end position="11"/>
    </location>
</feature>
<feature type="region of interest" description="Disordered" evidence="1">
    <location>
        <begin position="1"/>
        <end position="27"/>
    </location>
</feature>
<dbReference type="AlphaFoldDB" id="A0A843XH69"/>
<keyword evidence="3" id="KW-1185">Reference proteome</keyword>
<gene>
    <name evidence="2" type="ORF">Taro_051439</name>
</gene>
<dbReference type="Proteomes" id="UP000652761">
    <property type="component" value="Unassembled WGS sequence"/>
</dbReference>
<feature type="region of interest" description="Disordered" evidence="1">
    <location>
        <begin position="105"/>
        <end position="126"/>
    </location>
</feature>
<reference evidence="2" key="1">
    <citation type="submission" date="2017-07" db="EMBL/GenBank/DDBJ databases">
        <title>Taro Niue Genome Assembly and Annotation.</title>
        <authorList>
            <person name="Atibalentja N."/>
            <person name="Keating K."/>
            <person name="Fields C.J."/>
        </authorList>
    </citation>
    <scope>NUCLEOTIDE SEQUENCE</scope>
    <source>
        <strain evidence="2">Niue_2</strain>
        <tissue evidence="2">Leaf</tissue>
    </source>
</reference>
<organism evidence="2 3">
    <name type="scientific">Colocasia esculenta</name>
    <name type="common">Wild taro</name>
    <name type="synonym">Arum esculentum</name>
    <dbReference type="NCBI Taxonomy" id="4460"/>
    <lineage>
        <taxon>Eukaryota</taxon>
        <taxon>Viridiplantae</taxon>
        <taxon>Streptophyta</taxon>
        <taxon>Embryophyta</taxon>
        <taxon>Tracheophyta</taxon>
        <taxon>Spermatophyta</taxon>
        <taxon>Magnoliopsida</taxon>
        <taxon>Liliopsida</taxon>
        <taxon>Araceae</taxon>
        <taxon>Aroideae</taxon>
        <taxon>Colocasieae</taxon>
        <taxon>Colocasia</taxon>
    </lineage>
</organism>
<evidence type="ECO:0000313" key="3">
    <source>
        <dbReference type="Proteomes" id="UP000652761"/>
    </source>
</evidence>
<proteinExistence type="predicted"/>
<evidence type="ECO:0000313" key="2">
    <source>
        <dbReference type="EMBL" id="MQM18447.1"/>
    </source>
</evidence>
<evidence type="ECO:0000256" key="1">
    <source>
        <dbReference type="SAM" id="MobiDB-lite"/>
    </source>
</evidence>
<protein>
    <submittedName>
        <fullName evidence="2">Uncharacterized protein</fullName>
    </submittedName>
</protein>
<accession>A0A843XH69</accession>